<dbReference type="Proteomes" id="UP001429100">
    <property type="component" value="Unassembled WGS sequence"/>
</dbReference>
<sequence>METLRNATCVPHISGKLIFGYSSNLRSLNECESKWNMLCDVEKSRFIKISKMVRDDILIGLSPLQNWNNSRYSGYSQNTLFYFMNYPSQIYLFPHLTENQILVKCGKKFNLIKKEKLIFEIIDKSLEKLTKYKYS</sequence>
<name>A0A0S4TBJ0_CRYHO</name>
<reference evidence="2 3" key="1">
    <citation type="submission" date="2014-11" db="EMBL/GenBank/DDBJ databases">
        <title>Comparative genomic analysis of Cryptosporidium hominis reveals occurrence of genetic recombination in virulent subtypes.</title>
        <authorList>
            <person name="Guo Y."/>
            <person name="Tang K."/>
            <person name="Frace M."/>
            <person name="Li N."/>
            <person name="Roellig D.M."/>
            <person name="Sammons S."/>
            <person name="Knipe K."/>
            <person name="Rowe L."/>
            <person name="Feng Y."/>
            <person name="Xiao L."/>
        </authorList>
    </citation>
    <scope>NUCLEOTIDE SEQUENCE [LARGE SCALE GENOMIC DNA]</scope>
    <source>
        <strain evidence="2">30976</strain>
    </source>
</reference>
<reference evidence="2 3" key="3">
    <citation type="submission" date="2017-10" db="EMBL/GenBank/DDBJ databases">
        <title>Consistent, comparative and evidence-based genome annotation and re-annotation for the closely-related species, Cryptosporidium parvum, C. hominis and C. tyzzeri.</title>
        <authorList>
            <person name="Baptista R.P."/>
            <person name="Li Y."/>
            <person name="Sateriale A."/>
            <person name="Striepen B."/>
            <person name="Kissinger J.C."/>
        </authorList>
    </citation>
    <scope>NUCLEOTIDE SEQUENCE [LARGE SCALE GENOMIC DNA]</scope>
    <source>
        <strain evidence="2">30976</strain>
    </source>
</reference>
<evidence type="ECO:0000313" key="1">
    <source>
        <dbReference type="EMBL" id="CUV04571.1"/>
    </source>
</evidence>
<gene>
    <name evidence="1" type="ORF">CHUDEA2_2150</name>
    <name evidence="2" type="ORF">GY17_00002168</name>
</gene>
<keyword evidence="3" id="KW-1185">Reference proteome</keyword>
<proteinExistence type="predicted"/>
<dbReference type="EMBL" id="JTAI01000039">
    <property type="protein sequence ID" value="PPS95063.1"/>
    <property type="molecule type" value="Genomic_DNA"/>
</dbReference>
<dbReference type="VEuPathDB" id="CryptoDB:CHUDEA2_2150"/>
<accession>A0A0S4TBJ0</accession>
<organism evidence="1">
    <name type="scientific">Cryptosporidium hominis</name>
    <dbReference type="NCBI Taxonomy" id="237895"/>
    <lineage>
        <taxon>Eukaryota</taxon>
        <taxon>Sar</taxon>
        <taxon>Alveolata</taxon>
        <taxon>Apicomplexa</taxon>
        <taxon>Conoidasida</taxon>
        <taxon>Coccidia</taxon>
        <taxon>Eucoccidiorida</taxon>
        <taxon>Eimeriorina</taxon>
        <taxon>Cryptosporidiidae</taxon>
        <taxon>Cryptosporidium</taxon>
    </lineage>
</organism>
<dbReference type="OrthoDB" id="335890at2759"/>
<reference evidence="1" key="2">
    <citation type="submission" date="2015-08" db="EMBL/GenBank/DDBJ databases">
        <authorList>
            <person name="Babu N.S."/>
            <person name="Beckwith C.J."/>
            <person name="Beseler K.G."/>
            <person name="Brison A."/>
            <person name="Carone J.V."/>
            <person name="Caskin T.P."/>
            <person name="Diamond M."/>
            <person name="Durham M.E."/>
            <person name="Foxe J.M."/>
            <person name="Go M."/>
            <person name="Henderson B.A."/>
            <person name="Jones I.B."/>
            <person name="McGettigan J.A."/>
            <person name="Micheletti S.J."/>
            <person name="Nasrallah M.E."/>
            <person name="Ortiz D."/>
            <person name="Piller C.R."/>
            <person name="Privatt S.R."/>
            <person name="Schneider S.L."/>
            <person name="Sharp S."/>
            <person name="Smith T.C."/>
            <person name="Stanton J.D."/>
            <person name="Ullery H.E."/>
            <person name="Wilson R.J."/>
            <person name="Serrano M.G."/>
            <person name="Buck G."/>
            <person name="Lee V."/>
            <person name="Wang Y."/>
            <person name="Carvalho R."/>
            <person name="Voegtly L."/>
            <person name="Shi R."/>
            <person name="Duckworth R."/>
            <person name="Johnson A."/>
            <person name="Loviza R."/>
            <person name="Walstead R."/>
            <person name="Shah Z."/>
            <person name="Kiflezghi M."/>
            <person name="Wade K."/>
            <person name="Ball S.L."/>
            <person name="Bradley K.W."/>
            <person name="Asai D.J."/>
            <person name="Bowman C.A."/>
            <person name="Russell D.A."/>
            <person name="Pope W.H."/>
            <person name="Jacobs-Sera D."/>
            <person name="Hendrix R.W."/>
            <person name="Hatfull G.F."/>
        </authorList>
    </citation>
    <scope>NUCLEOTIDE SEQUENCE [LARGE SCALE GENOMIC DNA]</scope>
</reference>
<dbReference type="VEuPathDB" id="CryptoDB:ChTU502y2012_418g0020"/>
<evidence type="ECO:0000313" key="2">
    <source>
        <dbReference type="EMBL" id="PPS95063.1"/>
    </source>
</evidence>
<dbReference type="EMBL" id="LN877948">
    <property type="protein sequence ID" value="CUV04571.1"/>
    <property type="molecule type" value="Genomic_DNA"/>
</dbReference>
<protein>
    <submittedName>
        <fullName evidence="1">Uncharacterized protein</fullName>
    </submittedName>
</protein>
<dbReference type="VEuPathDB" id="CryptoDB:GY17_00002168"/>
<dbReference type="Proteomes" id="UP000199752">
    <property type="component" value="Chromosome 2"/>
</dbReference>
<dbReference type="AlphaFoldDB" id="A0A0S4TBJ0"/>
<evidence type="ECO:0000313" key="3">
    <source>
        <dbReference type="Proteomes" id="UP001429100"/>
    </source>
</evidence>